<sequence length="103" mass="11495">MPPKLVRDRIPEIIRADGADPHITVAADDEYRRALRAKLTEETQEYLAADATSALEELADILEVVHALAAVHGADPAELEKTRRTKATERGAFTQRLIWHGNR</sequence>
<accession>A0A9X3SH99</accession>
<dbReference type="SUPFAM" id="SSF101386">
    <property type="entry name" value="all-alpha NTP pyrophosphatases"/>
    <property type="match status" value="1"/>
</dbReference>
<dbReference type="InterPro" id="IPR038735">
    <property type="entry name" value="MSMEG_1276-like_NTP-PPase_dom"/>
</dbReference>
<evidence type="ECO:0000313" key="2">
    <source>
        <dbReference type="Proteomes" id="UP001140076"/>
    </source>
</evidence>
<comment type="caution">
    <text evidence="1">The sequence shown here is derived from an EMBL/GenBank/DDBJ whole genome shotgun (WGS) entry which is preliminary data.</text>
</comment>
<reference evidence="1" key="1">
    <citation type="submission" date="2021-10" db="EMBL/GenBank/DDBJ databases">
        <title>Streptomonospora sp. nov., isolated from mangrove soil.</title>
        <authorList>
            <person name="Chen X."/>
            <person name="Ge X."/>
            <person name="Liu W."/>
        </authorList>
    </citation>
    <scope>NUCLEOTIDE SEQUENCE</scope>
    <source>
        <strain evidence="1">S1-112</strain>
    </source>
</reference>
<dbReference type="AlphaFoldDB" id="A0A9X3SH99"/>
<dbReference type="RefSeq" id="WP_270072302.1">
    <property type="nucleotide sequence ID" value="NZ_JAJAQC010000017.1"/>
</dbReference>
<dbReference type="CDD" id="cd11532">
    <property type="entry name" value="NTP-PPase_COG4997"/>
    <property type="match status" value="1"/>
</dbReference>
<dbReference type="Proteomes" id="UP001140076">
    <property type="component" value="Unassembled WGS sequence"/>
</dbReference>
<protein>
    <submittedName>
        <fullName evidence="1">Nucleoside triphosphate pyrophosphohydrolase</fullName>
    </submittedName>
</protein>
<dbReference type="EMBL" id="JAJAQC010000017">
    <property type="protein sequence ID" value="MDA0565019.1"/>
    <property type="molecule type" value="Genomic_DNA"/>
</dbReference>
<proteinExistence type="predicted"/>
<name>A0A9X3SH99_9ACTN</name>
<keyword evidence="2" id="KW-1185">Reference proteome</keyword>
<evidence type="ECO:0000313" key="1">
    <source>
        <dbReference type="EMBL" id="MDA0565019.1"/>
    </source>
</evidence>
<organism evidence="1 2">
    <name type="scientific">Streptomonospora mangrovi</name>
    <dbReference type="NCBI Taxonomy" id="2883123"/>
    <lineage>
        <taxon>Bacteria</taxon>
        <taxon>Bacillati</taxon>
        <taxon>Actinomycetota</taxon>
        <taxon>Actinomycetes</taxon>
        <taxon>Streptosporangiales</taxon>
        <taxon>Nocardiopsidaceae</taxon>
        <taxon>Streptomonospora</taxon>
    </lineage>
</organism>
<gene>
    <name evidence="1" type="ORF">LG943_11905</name>
</gene>